<dbReference type="EMBL" id="BLXT01004508">
    <property type="protein sequence ID" value="GFO13843.1"/>
    <property type="molecule type" value="Genomic_DNA"/>
</dbReference>
<protein>
    <submittedName>
        <fullName evidence="1">Uncharacterized protein</fullName>
    </submittedName>
</protein>
<gene>
    <name evidence="1" type="ORF">PoB_004034800</name>
</gene>
<dbReference type="AlphaFoldDB" id="A0AAV4B4Z9"/>
<keyword evidence="2" id="KW-1185">Reference proteome</keyword>
<accession>A0AAV4B4Z9</accession>
<dbReference type="Proteomes" id="UP000735302">
    <property type="component" value="Unassembled WGS sequence"/>
</dbReference>
<reference evidence="1 2" key="1">
    <citation type="journal article" date="2021" name="Elife">
        <title>Chloroplast acquisition without the gene transfer in kleptoplastic sea slugs, Plakobranchus ocellatus.</title>
        <authorList>
            <person name="Maeda T."/>
            <person name="Takahashi S."/>
            <person name="Yoshida T."/>
            <person name="Shimamura S."/>
            <person name="Takaki Y."/>
            <person name="Nagai Y."/>
            <person name="Toyoda A."/>
            <person name="Suzuki Y."/>
            <person name="Arimoto A."/>
            <person name="Ishii H."/>
            <person name="Satoh N."/>
            <person name="Nishiyama T."/>
            <person name="Hasebe M."/>
            <person name="Maruyama T."/>
            <person name="Minagawa J."/>
            <person name="Obokata J."/>
            <person name="Shigenobu S."/>
        </authorList>
    </citation>
    <scope>NUCLEOTIDE SEQUENCE [LARGE SCALE GENOMIC DNA]</scope>
</reference>
<name>A0AAV4B4Z9_9GAST</name>
<organism evidence="1 2">
    <name type="scientific">Plakobranchus ocellatus</name>
    <dbReference type="NCBI Taxonomy" id="259542"/>
    <lineage>
        <taxon>Eukaryota</taxon>
        <taxon>Metazoa</taxon>
        <taxon>Spiralia</taxon>
        <taxon>Lophotrochozoa</taxon>
        <taxon>Mollusca</taxon>
        <taxon>Gastropoda</taxon>
        <taxon>Heterobranchia</taxon>
        <taxon>Euthyneura</taxon>
        <taxon>Panpulmonata</taxon>
        <taxon>Sacoglossa</taxon>
        <taxon>Placobranchoidea</taxon>
        <taxon>Plakobranchidae</taxon>
        <taxon>Plakobranchus</taxon>
    </lineage>
</organism>
<sequence length="84" mass="9156">MGLCLFLGDNISHVDVKLISSSGVGRSVQKTTHGMRPFVGHGRFRTHYGIVQWIVPAVNETSNFRCSASDEARGTEASEIVTVH</sequence>
<comment type="caution">
    <text evidence="1">The sequence shown here is derived from an EMBL/GenBank/DDBJ whole genome shotgun (WGS) entry which is preliminary data.</text>
</comment>
<evidence type="ECO:0000313" key="2">
    <source>
        <dbReference type="Proteomes" id="UP000735302"/>
    </source>
</evidence>
<proteinExistence type="predicted"/>
<evidence type="ECO:0000313" key="1">
    <source>
        <dbReference type="EMBL" id="GFO13843.1"/>
    </source>
</evidence>